<sequence>MDQFPLTRTSPLEYSLINLNILGEPANLESRLRQTTRGLLADSPDIICLQEGFFPYTRHVLNSNLSSKYSLTFASHHNPSPPFLSFLPSLIIALLFYLFFPNFPKSSATLFMATSPVALFVLIRASFALNIMNLPYHKTKNRPNLLSKSRLDFQGTAIAFNKRTFDNVKCVHIEGFGHEIRGYPKPRCEGLSQIGEWIFYYIQHTFFRPGFMISVGRSINSNRRLLVCNVHLVLGYPNPSRKLQIQRVLDAIRTVMKSRRVDGVVICGDFNAPKCDSAFRVLEGEGWIDLGGEYPKEGKEEATWVKGNELCDFEEEEFGEDTGEECRIDFCWVKSFDSQGIKWAECETIFNGNRKEIVSDHYGLKIKVKQGLGGNESPKGVNDFV</sequence>
<comment type="cofactor">
    <cofactor evidence="1">
        <name>Mn(2+)</name>
        <dbReference type="ChEBI" id="CHEBI:29035"/>
    </cofactor>
</comment>
<evidence type="ECO:0000256" key="9">
    <source>
        <dbReference type="ARBA" id="ARBA00023204"/>
    </source>
</evidence>
<comment type="caution">
    <text evidence="13">The sequence shown here is derived from an EMBL/GenBank/DDBJ whole genome shotgun (WGS) entry which is preliminary data.</text>
</comment>
<dbReference type="GO" id="GO:0070260">
    <property type="term" value="F:5'-tyrosyl-DNA phosphodiesterase activity"/>
    <property type="evidence" value="ECO:0007669"/>
    <property type="project" value="TreeGrafter"/>
</dbReference>
<accession>A0A9W7ECJ4</accession>
<dbReference type="InterPro" id="IPR051547">
    <property type="entry name" value="TDP2-like"/>
</dbReference>
<keyword evidence="11" id="KW-1133">Transmembrane helix</keyword>
<dbReference type="PANTHER" id="PTHR15822:SF4">
    <property type="entry name" value="TYROSYL-DNA PHOSPHODIESTERASE 2"/>
    <property type="match status" value="1"/>
</dbReference>
<dbReference type="InterPro" id="IPR005135">
    <property type="entry name" value="Endo/exonuclease/phosphatase"/>
</dbReference>
<dbReference type="AlphaFoldDB" id="A0A9W7ECJ4"/>
<evidence type="ECO:0000256" key="11">
    <source>
        <dbReference type="SAM" id="Phobius"/>
    </source>
</evidence>
<keyword evidence="6" id="KW-0227">DNA damage</keyword>
<feature type="transmembrane region" description="Helical" evidence="11">
    <location>
        <begin position="83"/>
        <end position="100"/>
    </location>
</feature>
<dbReference type="Gene3D" id="3.60.10.10">
    <property type="entry name" value="Endonuclease/exonuclease/phosphatase"/>
    <property type="match status" value="1"/>
</dbReference>
<dbReference type="GO" id="GO:0005737">
    <property type="term" value="C:cytoplasm"/>
    <property type="evidence" value="ECO:0007669"/>
    <property type="project" value="TreeGrafter"/>
</dbReference>
<dbReference type="Proteomes" id="UP001165122">
    <property type="component" value="Unassembled WGS sequence"/>
</dbReference>
<evidence type="ECO:0000313" key="14">
    <source>
        <dbReference type="Proteomes" id="UP001165122"/>
    </source>
</evidence>
<keyword evidence="7" id="KW-0378">Hydrolase</keyword>
<organism evidence="13 14">
    <name type="scientific">Triparma laevis f. longispina</name>
    <dbReference type="NCBI Taxonomy" id="1714387"/>
    <lineage>
        <taxon>Eukaryota</taxon>
        <taxon>Sar</taxon>
        <taxon>Stramenopiles</taxon>
        <taxon>Ochrophyta</taxon>
        <taxon>Bolidophyceae</taxon>
        <taxon>Parmales</taxon>
        <taxon>Triparmaceae</taxon>
        <taxon>Triparma</taxon>
    </lineage>
</organism>
<dbReference type="GO" id="GO:0006302">
    <property type="term" value="P:double-strand break repair"/>
    <property type="evidence" value="ECO:0007669"/>
    <property type="project" value="TreeGrafter"/>
</dbReference>
<evidence type="ECO:0000256" key="3">
    <source>
        <dbReference type="ARBA" id="ARBA00004322"/>
    </source>
</evidence>
<evidence type="ECO:0000256" key="5">
    <source>
        <dbReference type="ARBA" id="ARBA00022723"/>
    </source>
</evidence>
<dbReference type="SUPFAM" id="SSF56219">
    <property type="entry name" value="DNase I-like"/>
    <property type="match status" value="1"/>
</dbReference>
<protein>
    <recommendedName>
        <fullName evidence="12">Endonuclease/exonuclease/phosphatase domain-containing protein</fullName>
    </recommendedName>
</protein>
<name>A0A9W7ECJ4_9STRA</name>
<dbReference type="GO" id="GO:0046872">
    <property type="term" value="F:metal ion binding"/>
    <property type="evidence" value="ECO:0007669"/>
    <property type="project" value="UniProtKB-KW"/>
</dbReference>
<proteinExistence type="predicted"/>
<dbReference type="GO" id="GO:0004518">
    <property type="term" value="F:nuclease activity"/>
    <property type="evidence" value="ECO:0007669"/>
    <property type="project" value="UniProtKB-KW"/>
</dbReference>
<keyword evidence="4" id="KW-0540">Nuclease</keyword>
<reference evidence="14" key="1">
    <citation type="journal article" date="2023" name="Commun. Biol.">
        <title>Genome analysis of Parmales, the sister group of diatoms, reveals the evolutionary specialization of diatoms from phago-mixotrophs to photoautotrophs.</title>
        <authorList>
            <person name="Ban H."/>
            <person name="Sato S."/>
            <person name="Yoshikawa S."/>
            <person name="Yamada K."/>
            <person name="Nakamura Y."/>
            <person name="Ichinomiya M."/>
            <person name="Sato N."/>
            <person name="Blanc-Mathieu R."/>
            <person name="Endo H."/>
            <person name="Kuwata A."/>
            <person name="Ogata H."/>
        </authorList>
    </citation>
    <scope>NUCLEOTIDE SEQUENCE [LARGE SCALE GENOMIC DNA]</scope>
    <source>
        <strain evidence="14">NIES 3700</strain>
    </source>
</reference>
<dbReference type="Pfam" id="PF03372">
    <property type="entry name" value="Exo_endo_phos"/>
    <property type="match status" value="1"/>
</dbReference>
<dbReference type="OrthoDB" id="192266at2759"/>
<evidence type="ECO:0000256" key="7">
    <source>
        <dbReference type="ARBA" id="ARBA00022801"/>
    </source>
</evidence>
<evidence type="ECO:0000256" key="1">
    <source>
        <dbReference type="ARBA" id="ARBA00001936"/>
    </source>
</evidence>
<keyword evidence="8" id="KW-0460">Magnesium</keyword>
<evidence type="ECO:0000256" key="6">
    <source>
        <dbReference type="ARBA" id="ARBA00022763"/>
    </source>
</evidence>
<feature type="transmembrane region" description="Helical" evidence="11">
    <location>
        <begin position="112"/>
        <end position="132"/>
    </location>
</feature>
<gene>
    <name evidence="13" type="ORF">TrLO_g1916</name>
</gene>
<evidence type="ECO:0000256" key="10">
    <source>
        <dbReference type="ARBA" id="ARBA00023242"/>
    </source>
</evidence>
<keyword evidence="11" id="KW-0472">Membrane</keyword>
<evidence type="ECO:0000259" key="12">
    <source>
        <dbReference type="Pfam" id="PF03372"/>
    </source>
</evidence>
<keyword evidence="5" id="KW-0479">Metal-binding</keyword>
<keyword evidence="10" id="KW-0539">Nucleus</keyword>
<evidence type="ECO:0000256" key="4">
    <source>
        <dbReference type="ARBA" id="ARBA00022722"/>
    </source>
</evidence>
<evidence type="ECO:0000256" key="8">
    <source>
        <dbReference type="ARBA" id="ARBA00022842"/>
    </source>
</evidence>
<dbReference type="EMBL" id="BRXW01000637">
    <property type="protein sequence ID" value="GMH71278.1"/>
    <property type="molecule type" value="Genomic_DNA"/>
</dbReference>
<evidence type="ECO:0000313" key="13">
    <source>
        <dbReference type="EMBL" id="GMH71278.1"/>
    </source>
</evidence>
<comment type="cofactor">
    <cofactor evidence="2">
        <name>Mg(2+)</name>
        <dbReference type="ChEBI" id="CHEBI:18420"/>
    </cofactor>
</comment>
<dbReference type="InterPro" id="IPR036691">
    <property type="entry name" value="Endo/exonu/phosph_ase_sf"/>
</dbReference>
<keyword evidence="14" id="KW-1185">Reference proteome</keyword>
<keyword evidence="9" id="KW-0234">DNA repair</keyword>
<dbReference type="GO" id="GO:0003697">
    <property type="term" value="F:single-stranded DNA binding"/>
    <property type="evidence" value="ECO:0007669"/>
    <property type="project" value="TreeGrafter"/>
</dbReference>
<evidence type="ECO:0000256" key="2">
    <source>
        <dbReference type="ARBA" id="ARBA00001946"/>
    </source>
</evidence>
<dbReference type="PANTHER" id="PTHR15822">
    <property type="entry name" value="TRAF AND TNF RECEPTOR-ASSOCIATED PROTEIN"/>
    <property type="match status" value="1"/>
</dbReference>
<feature type="domain" description="Endonuclease/exonuclease/phosphatase" evidence="12">
    <location>
        <begin position="19"/>
        <end position="361"/>
    </location>
</feature>
<keyword evidence="11" id="KW-0812">Transmembrane</keyword>
<comment type="subcellular location">
    <subcellularLocation>
        <location evidence="3">Nucleus</location>
        <location evidence="3">PML body</location>
    </subcellularLocation>
</comment>